<dbReference type="PANTHER" id="PTHR30146:SF109">
    <property type="entry name" value="HTH-TYPE TRANSCRIPTIONAL REGULATOR GALS"/>
    <property type="match status" value="1"/>
</dbReference>
<evidence type="ECO:0000256" key="2">
    <source>
        <dbReference type="ARBA" id="ARBA00023125"/>
    </source>
</evidence>
<accession>A0ABZ1SDD2</accession>
<protein>
    <submittedName>
        <fullName evidence="6">LacI family transcriptional regulator</fullName>
    </submittedName>
</protein>
<dbReference type="CDD" id="cd01392">
    <property type="entry name" value="HTH_LacI"/>
    <property type="match status" value="1"/>
</dbReference>
<dbReference type="InterPro" id="IPR010982">
    <property type="entry name" value="Lambda_DNA-bd_dom_sf"/>
</dbReference>
<dbReference type="Proteomes" id="UP001432190">
    <property type="component" value="Chromosome"/>
</dbReference>
<feature type="domain" description="HTH lacI-type" evidence="5">
    <location>
        <begin position="14"/>
        <end position="67"/>
    </location>
</feature>
<keyword evidence="2" id="KW-0238">DNA-binding</keyword>
<keyword evidence="3" id="KW-0804">Transcription</keyword>
<dbReference type="Gene3D" id="3.40.50.2300">
    <property type="match status" value="2"/>
</dbReference>
<reference evidence="6" key="1">
    <citation type="submission" date="2022-10" db="EMBL/GenBank/DDBJ databases">
        <title>The complete genomes of actinobacterial strains from the NBC collection.</title>
        <authorList>
            <person name="Joergensen T.S."/>
            <person name="Alvarez Arevalo M."/>
            <person name="Sterndorff E.B."/>
            <person name="Faurdal D."/>
            <person name="Vuksanovic O."/>
            <person name="Mourched A.-S."/>
            <person name="Charusanti P."/>
            <person name="Shaw S."/>
            <person name="Blin K."/>
            <person name="Weber T."/>
        </authorList>
    </citation>
    <scope>NUCLEOTIDE SEQUENCE</scope>
    <source>
        <strain evidence="6">NBC_00256</strain>
    </source>
</reference>
<dbReference type="InterPro" id="IPR046335">
    <property type="entry name" value="LacI/GalR-like_sensor"/>
</dbReference>
<sequence length="397" mass="40895">MGRKRLPESADGRPTVHTVAARAGVSIASASRVLNGVGGSPETIRKVRAAAAEVGYVPNAIARSLQSQRTGLVALAVEDIGNPVYVAMMRAIEAVVADSGRQLLVHATGGRIDNETALLRRLANRYVDGMIISPIRVTDDHLAALVDSPVPVVVVGQLGADAPVDNVRTDSRQGVALAVEHLVATGRRRIGFVNGPLDTVPGAVRDAGFRAALARHGIDLDEDLVEVGDFQYAAGRAATERLLARARPDALLCANDLIAVGALHALLAAGRRVPEDVALVGMDDTELARMMFPQLSSVSLGSAERGRRAAELLLQRIADPALPPRREQVPPSLVVRASSGAPLPSPRPAGDPFSGPSTGAASAVTTDPAPPAGPPADPASGPVGTPPSHPSSEGASS</sequence>
<evidence type="ECO:0000256" key="1">
    <source>
        <dbReference type="ARBA" id="ARBA00023015"/>
    </source>
</evidence>
<dbReference type="RefSeq" id="WP_328853074.1">
    <property type="nucleotide sequence ID" value="NZ_CP108084.1"/>
</dbReference>
<dbReference type="SUPFAM" id="SSF53822">
    <property type="entry name" value="Periplasmic binding protein-like I"/>
    <property type="match status" value="1"/>
</dbReference>
<feature type="compositionally biased region" description="Pro residues" evidence="4">
    <location>
        <begin position="368"/>
        <end position="377"/>
    </location>
</feature>
<proteinExistence type="predicted"/>
<dbReference type="InterPro" id="IPR028082">
    <property type="entry name" value="Peripla_BP_I"/>
</dbReference>
<dbReference type="PROSITE" id="PS50932">
    <property type="entry name" value="HTH_LACI_2"/>
    <property type="match status" value="1"/>
</dbReference>
<keyword evidence="7" id="KW-1185">Reference proteome</keyword>
<gene>
    <name evidence="6" type="ORF">OG994_10900</name>
</gene>
<dbReference type="EMBL" id="CP108084">
    <property type="protein sequence ID" value="WUP51988.1"/>
    <property type="molecule type" value="Genomic_DNA"/>
</dbReference>
<name>A0ABZ1SDD2_9ACTN</name>
<evidence type="ECO:0000313" key="7">
    <source>
        <dbReference type="Proteomes" id="UP001432190"/>
    </source>
</evidence>
<dbReference type="Pfam" id="PF13377">
    <property type="entry name" value="Peripla_BP_3"/>
    <property type="match status" value="1"/>
</dbReference>
<dbReference type="InterPro" id="IPR000843">
    <property type="entry name" value="HTH_LacI"/>
</dbReference>
<dbReference type="PANTHER" id="PTHR30146">
    <property type="entry name" value="LACI-RELATED TRANSCRIPTIONAL REPRESSOR"/>
    <property type="match status" value="1"/>
</dbReference>
<evidence type="ECO:0000259" key="5">
    <source>
        <dbReference type="PROSITE" id="PS50932"/>
    </source>
</evidence>
<dbReference type="SMART" id="SM00354">
    <property type="entry name" value="HTH_LACI"/>
    <property type="match status" value="1"/>
</dbReference>
<keyword evidence="1" id="KW-0805">Transcription regulation</keyword>
<feature type="region of interest" description="Disordered" evidence="4">
    <location>
        <begin position="336"/>
        <end position="397"/>
    </location>
</feature>
<organism evidence="6 7">
    <name type="scientific">Micromonospora globbae</name>
    <dbReference type="NCBI Taxonomy" id="1894969"/>
    <lineage>
        <taxon>Bacteria</taxon>
        <taxon>Bacillati</taxon>
        <taxon>Actinomycetota</taxon>
        <taxon>Actinomycetes</taxon>
        <taxon>Micromonosporales</taxon>
        <taxon>Micromonosporaceae</taxon>
        <taxon>Micromonospora</taxon>
    </lineage>
</organism>
<evidence type="ECO:0000256" key="3">
    <source>
        <dbReference type="ARBA" id="ARBA00023163"/>
    </source>
</evidence>
<evidence type="ECO:0000256" key="4">
    <source>
        <dbReference type="SAM" id="MobiDB-lite"/>
    </source>
</evidence>
<dbReference type="Pfam" id="PF00356">
    <property type="entry name" value="LacI"/>
    <property type="match status" value="1"/>
</dbReference>
<dbReference type="CDD" id="cd06267">
    <property type="entry name" value="PBP1_LacI_sugar_binding-like"/>
    <property type="match status" value="1"/>
</dbReference>
<dbReference type="Gene3D" id="1.10.260.40">
    <property type="entry name" value="lambda repressor-like DNA-binding domains"/>
    <property type="match status" value="1"/>
</dbReference>
<evidence type="ECO:0000313" key="6">
    <source>
        <dbReference type="EMBL" id="WUP51988.1"/>
    </source>
</evidence>
<dbReference type="SUPFAM" id="SSF47413">
    <property type="entry name" value="lambda repressor-like DNA-binding domains"/>
    <property type="match status" value="1"/>
</dbReference>